<dbReference type="InterPro" id="IPR009100">
    <property type="entry name" value="AcylCoA_DH/oxidase_NM_dom_sf"/>
</dbReference>
<dbReference type="AlphaFoldDB" id="A0A8J3VH87"/>
<keyword evidence="9" id="KW-1185">Reference proteome</keyword>
<comment type="caution">
    <text evidence="8">The sequence shown here is derived from an EMBL/GenBank/DDBJ whole genome shotgun (WGS) entry which is preliminary data.</text>
</comment>
<keyword evidence="5" id="KW-0560">Oxidoreductase</keyword>
<evidence type="ECO:0000256" key="1">
    <source>
        <dbReference type="ARBA" id="ARBA00001974"/>
    </source>
</evidence>
<evidence type="ECO:0000259" key="7">
    <source>
        <dbReference type="Pfam" id="PF02771"/>
    </source>
</evidence>
<dbReference type="Pfam" id="PF00441">
    <property type="entry name" value="Acyl-CoA_dh_1"/>
    <property type="match status" value="1"/>
</dbReference>
<evidence type="ECO:0000256" key="2">
    <source>
        <dbReference type="ARBA" id="ARBA00009347"/>
    </source>
</evidence>
<dbReference type="RefSeq" id="WP_203910067.1">
    <property type="nucleotide sequence ID" value="NZ_BONY01000025.1"/>
</dbReference>
<dbReference type="GO" id="GO:0003995">
    <property type="term" value="F:acyl-CoA dehydrogenase activity"/>
    <property type="evidence" value="ECO:0007669"/>
    <property type="project" value="TreeGrafter"/>
</dbReference>
<evidence type="ECO:0000313" key="8">
    <source>
        <dbReference type="EMBL" id="GIH06250.1"/>
    </source>
</evidence>
<keyword evidence="3" id="KW-0285">Flavoprotein</keyword>
<dbReference type="GO" id="GO:0050660">
    <property type="term" value="F:flavin adenine dinucleotide binding"/>
    <property type="evidence" value="ECO:0007669"/>
    <property type="project" value="InterPro"/>
</dbReference>
<evidence type="ECO:0000256" key="3">
    <source>
        <dbReference type="ARBA" id="ARBA00022630"/>
    </source>
</evidence>
<dbReference type="PANTHER" id="PTHR43884">
    <property type="entry name" value="ACYL-COA DEHYDROGENASE"/>
    <property type="match status" value="1"/>
</dbReference>
<evidence type="ECO:0000256" key="5">
    <source>
        <dbReference type="ARBA" id="ARBA00023002"/>
    </source>
</evidence>
<evidence type="ECO:0000259" key="6">
    <source>
        <dbReference type="Pfam" id="PF00441"/>
    </source>
</evidence>
<dbReference type="SUPFAM" id="SSF56645">
    <property type="entry name" value="Acyl-CoA dehydrogenase NM domain-like"/>
    <property type="match status" value="1"/>
</dbReference>
<dbReference type="InterPro" id="IPR009075">
    <property type="entry name" value="AcylCo_DH/oxidase_C"/>
</dbReference>
<dbReference type="PANTHER" id="PTHR43884:SF20">
    <property type="entry name" value="ACYL-COA DEHYDROGENASE FADE28"/>
    <property type="match status" value="1"/>
</dbReference>
<comment type="similarity">
    <text evidence="2">Belongs to the acyl-CoA dehydrogenase family.</text>
</comment>
<dbReference type="InterPro" id="IPR036250">
    <property type="entry name" value="AcylCo_DH-like_C"/>
</dbReference>
<sequence length="311" mass="33373">MDFTLDEAQEVVARVSADVLRTAAPEESWKALGQAGMLTLAAPESVGGEGLGVLEVALVLREVGRAAALVPALPHLMTGVIPVARWGTAEQQQAMLTGERLLTATLHRASYGDGVLNGTCRGVPFADTAYRMLVPIEHGIAVVDPALAHLERTVTSSGGPEFTVHLTRTPVEEVWEMDVREFEELAIAGACALGDGFLAGALELTTNHIRTREQFGKPLATFQAVAGQIADVYIASRTLHLAALSAVWRLHTGRDASSDVDIAATWLAQEAMAAMRTCHHLHGGIGLDVSYPLHRYTSMMKDLIRYVPRPV</sequence>
<name>A0A8J3VH87_9ACTN</name>
<dbReference type="InterPro" id="IPR037069">
    <property type="entry name" value="AcylCoA_DH/ox_N_sf"/>
</dbReference>
<reference evidence="8" key="1">
    <citation type="submission" date="2021-01" db="EMBL/GenBank/DDBJ databases">
        <title>Whole genome shotgun sequence of Rhizocola hellebori NBRC 109834.</title>
        <authorList>
            <person name="Komaki H."/>
            <person name="Tamura T."/>
        </authorList>
    </citation>
    <scope>NUCLEOTIDE SEQUENCE</scope>
    <source>
        <strain evidence="8">NBRC 109834</strain>
    </source>
</reference>
<dbReference type="Pfam" id="PF02771">
    <property type="entry name" value="Acyl-CoA_dh_N"/>
    <property type="match status" value="1"/>
</dbReference>
<dbReference type="Proteomes" id="UP000612899">
    <property type="component" value="Unassembled WGS sequence"/>
</dbReference>
<dbReference type="Gene3D" id="1.10.540.10">
    <property type="entry name" value="Acyl-CoA dehydrogenase/oxidase, N-terminal domain"/>
    <property type="match status" value="1"/>
</dbReference>
<feature type="domain" description="Acyl-CoA dehydrogenase/oxidase C-terminal" evidence="6">
    <location>
        <begin position="196"/>
        <end position="297"/>
    </location>
</feature>
<evidence type="ECO:0000313" key="9">
    <source>
        <dbReference type="Proteomes" id="UP000612899"/>
    </source>
</evidence>
<dbReference type="InterPro" id="IPR013786">
    <property type="entry name" value="AcylCoA_DH/ox_N"/>
</dbReference>
<keyword evidence="4" id="KW-0274">FAD</keyword>
<feature type="domain" description="Acyl-CoA dehydrogenase/oxidase N-terminal" evidence="7">
    <location>
        <begin position="8"/>
        <end position="97"/>
    </location>
</feature>
<comment type="cofactor">
    <cofactor evidence="1">
        <name>FAD</name>
        <dbReference type="ChEBI" id="CHEBI:57692"/>
    </cofactor>
</comment>
<dbReference type="EMBL" id="BONY01000025">
    <property type="protein sequence ID" value="GIH06250.1"/>
    <property type="molecule type" value="Genomic_DNA"/>
</dbReference>
<proteinExistence type="inferred from homology"/>
<accession>A0A8J3VH87</accession>
<protein>
    <submittedName>
        <fullName evidence="8">Acyl-CoA dehydrogenase</fullName>
    </submittedName>
</protein>
<evidence type="ECO:0000256" key="4">
    <source>
        <dbReference type="ARBA" id="ARBA00022827"/>
    </source>
</evidence>
<gene>
    <name evidence="8" type="ORF">Rhe02_43170</name>
</gene>
<dbReference type="SUPFAM" id="SSF47203">
    <property type="entry name" value="Acyl-CoA dehydrogenase C-terminal domain-like"/>
    <property type="match status" value="1"/>
</dbReference>
<organism evidence="8 9">
    <name type="scientific">Rhizocola hellebori</name>
    <dbReference type="NCBI Taxonomy" id="1392758"/>
    <lineage>
        <taxon>Bacteria</taxon>
        <taxon>Bacillati</taxon>
        <taxon>Actinomycetota</taxon>
        <taxon>Actinomycetes</taxon>
        <taxon>Micromonosporales</taxon>
        <taxon>Micromonosporaceae</taxon>
        <taxon>Rhizocola</taxon>
    </lineage>
</organism>
<dbReference type="Gene3D" id="1.20.140.10">
    <property type="entry name" value="Butyryl-CoA Dehydrogenase, subunit A, domain 3"/>
    <property type="match status" value="1"/>
</dbReference>